<keyword evidence="2" id="KW-1185">Reference proteome</keyword>
<sequence>MSEPNYKKEYLNLINENFNSFNINDEDTKLKIKNFCGKFGFDEDKVTKQISNDKILRAWFIKDPSKQNVYRKTFESFLKNIPNVFEFKKLPASGENSIFIINQEVRIKKDAEKSITSQGRTMDFYFKYGSIDVDFYVFHKYTGESGGAQDIQKNNVISAINRASSAYINKKIYVLFVCDGEYYSGNSWSEIEVHVKDKNFRLLKSSEIEDFLLNFGEVIK</sequence>
<accession>A0A2K8KHN3</accession>
<name>A0A2K8KHN3_9MOLU</name>
<reference evidence="1 2" key="1">
    <citation type="submission" date="2017-11" db="EMBL/GenBank/DDBJ databases">
        <title>Complete genome sequence of Spiroplasma clarkii CN-5 (DSM 19994).</title>
        <authorList>
            <person name="Tsai Y.-M."/>
            <person name="Chang A."/>
            <person name="Lo W.-S."/>
            <person name="Kuo C.-H."/>
        </authorList>
    </citation>
    <scope>NUCLEOTIDE SEQUENCE [LARGE SCALE GENOMIC DNA]</scope>
    <source>
        <strain evidence="1 2">CN-5</strain>
    </source>
</reference>
<dbReference type="RefSeq" id="WP_100254739.1">
    <property type="nucleotide sequence ID" value="NZ_CP024870.1"/>
</dbReference>
<dbReference type="EMBL" id="CP024870">
    <property type="protein sequence ID" value="ATX71198.1"/>
    <property type="molecule type" value="Genomic_DNA"/>
</dbReference>
<organism evidence="1 2">
    <name type="scientific">Spiroplasma clarkii</name>
    <dbReference type="NCBI Taxonomy" id="2139"/>
    <lineage>
        <taxon>Bacteria</taxon>
        <taxon>Bacillati</taxon>
        <taxon>Mycoplasmatota</taxon>
        <taxon>Mollicutes</taxon>
        <taxon>Entomoplasmatales</taxon>
        <taxon>Spiroplasmataceae</taxon>
        <taxon>Spiroplasma</taxon>
    </lineage>
</organism>
<evidence type="ECO:0000313" key="2">
    <source>
        <dbReference type="Proteomes" id="UP000231179"/>
    </source>
</evidence>
<dbReference type="AlphaFoldDB" id="A0A2K8KHN3"/>
<proteinExistence type="predicted"/>
<evidence type="ECO:0008006" key="3">
    <source>
        <dbReference type="Google" id="ProtNLM"/>
    </source>
</evidence>
<gene>
    <name evidence="1" type="ORF">SCLAR_v1c08920</name>
</gene>
<dbReference type="Proteomes" id="UP000231179">
    <property type="component" value="Chromosome"/>
</dbReference>
<evidence type="ECO:0000313" key="1">
    <source>
        <dbReference type="EMBL" id="ATX71198.1"/>
    </source>
</evidence>
<protein>
    <recommendedName>
        <fullName evidence="3">Restriction endonuclease type II DpnII-like domain-containing protein</fullName>
    </recommendedName>
</protein>